<feature type="transmembrane region" description="Helical" evidence="8">
    <location>
        <begin position="205"/>
        <end position="224"/>
    </location>
</feature>
<comment type="subcellular location">
    <subcellularLocation>
        <location evidence="1">Membrane</location>
        <topology evidence="1">Multi-pass membrane protein</topology>
    </subcellularLocation>
</comment>
<dbReference type="Pfam" id="PF00083">
    <property type="entry name" value="Sugar_tr"/>
    <property type="match status" value="1"/>
</dbReference>
<feature type="transmembrane region" description="Helical" evidence="8">
    <location>
        <begin position="67"/>
        <end position="93"/>
    </location>
</feature>
<evidence type="ECO:0000259" key="9">
    <source>
        <dbReference type="PROSITE" id="PS50850"/>
    </source>
</evidence>
<sequence>MTERRRSSVVQVQRADDGIARINDSSIRRLSAMNPQVVQEFEEAKNAARHEHELTVRDALRLYPKAIIFSIIFSSAVIMEGYDLSLMGSFFGFPPFRNFYGTEDNPDGGRNIGAAWQSGIQNGVQVGSIIGLWLNGVISDRFGYRKTMFGSLVLMIAFIFLPFFAQNIQTILAGAILCGLPWGVFQTITVTYASDVTPVVLRPYLTSYVNLCWVFGQFIAAGVLRGFLNRDDQWAYRVPFAIQWIWPPIILIGVVLAPESPWWLVRHGRYDEARKALLSLTKASSGIPFDVDKQLSMIRATNELEKAMSEGTSYLDTFKGIDRRRTEITCMVWVTQAFCGAALMGFSVQFYERAGLSSENSFNFNLGQYAMGAVGTVGSWLLMPHFGRRTLYLWGLGILFVLLMVVGGMGVAGTSRGPSLAAGSLLLIYTFVYDITIGPVCYALVADIPSTRLKIKTVVLARNFYNIGGIINNTLMPRMLLNTEWNWGAKTGFFWAGACILLFTYMYFRLPEPRGRTYGELDVLFENKVSARKFRTAEVDQFAGHSTELVEDSSDNEKNDKRQVEIVN</sequence>
<dbReference type="PANTHER" id="PTHR48022">
    <property type="entry name" value="PLASTIDIC GLUCOSE TRANSPORTER 4"/>
    <property type="match status" value="1"/>
</dbReference>
<dbReference type="GO" id="GO:0005351">
    <property type="term" value="F:carbohydrate:proton symporter activity"/>
    <property type="evidence" value="ECO:0007669"/>
    <property type="project" value="TreeGrafter"/>
</dbReference>
<reference evidence="10 11" key="1">
    <citation type="submission" date="2015-01" db="EMBL/GenBank/DDBJ databases">
        <title>The Genome Sequence of Exophiala oligosperma CBS72588.</title>
        <authorList>
            <consortium name="The Broad Institute Genomics Platform"/>
            <person name="Cuomo C."/>
            <person name="de Hoog S."/>
            <person name="Gorbushina A."/>
            <person name="Stielow B."/>
            <person name="Teixiera M."/>
            <person name="Abouelleil A."/>
            <person name="Chapman S.B."/>
            <person name="Priest M."/>
            <person name="Young S.K."/>
            <person name="Wortman J."/>
            <person name="Nusbaum C."/>
            <person name="Birren B."/>
        </authorList>
    </citation>
    <scope>NUCLEOTIDE SEQUENCE [LARGE SCALE GENOMIC DNA]</scope>
    <source>
        <strain evidence="10 11">CBS 72588</strain>
    </source>
</reference>
<dbReference type="InterPro" id="IPR020846">
    <property type="entry name" value="MFS_dom"/>
</dbReference>
<dbReference type="VEuPathDB" id="FungiDB:PV06_10532"/>
<keyword evidence="4 8" id="KW-0812">Transmembrane</keyword>
<dbReference type="Proteomes" id="UP000053342">
    <property type="component" value="Unassembled WGS sequence"/>
</dbReference>
<dbReference type="AlphaFoldDB" id="A0A0D2D2G3"/>
<feature type="domain" description="Major facilitator superfamily (MFS) profile" evidence="9">
    <location>
        <begin position="69"/>
        <end position="514"/>
    </location>
</feature>
<feature type="transmembrane region" description="Helical" evidence="8">
    <location>
        <begin position="457"/>
        <end position="475"/>
    </location>
</feature>
<feature type="transmembrane region" description="Helical" evidence="8">
    <location>
        <begin position="171"/>
        <end position="193"/>
    </location>
</feature>
<dbReference type="SUPFAM" id="SSF103473">
    <property type="entry name" value="MFS general substrate transporter"/>
    <property type="match status" value="1"/>
</dbReference>
<dbReference type="PANTHER" id="PTHR48022:SF5">
    <property type="entry name" value="ALPHA-GLUCOSIDES PERMEASE MPH2-RELATED"/>
    <property type="match status" value="1"/>
</dbReference>
<dbReference type="InterPro" id="IPR005828">
    <property type="entry name" value="MFS_sugar_transport-like"/>
</dbReference>
<evidence type="ECO:0000313" key="11">
    <source>
        <dbReference type="Proteomes" id="UP000053342"/>
    </source>
</evidence>
<keyword evidence="3 7" id="KW-0813">Transport</keyword>
<evidence type="ECO:0000256" key="7">
    <source>
        <dbReference type="RuleBase" id="RU003346"/>
    </source>
</evidence>
<protein>
    <recommendedName>
        <fullName evidence="9">Major facilitator superfamily (MFS) profile domain-containing protein</fullName>
    </recommendedName>
</protein>
<dbReference type="InterPro" id="IPR036259">
    <property type="entry name" value="MFS_trans_sf"/>
</dbReference>
<dbReference type="GeneID" id="27362606"/>
<dbReference type="InterPro" id="IPR003663">
    <property type="entry name" value="Sugar/inositol_transpt"/>
</dbReference>
<evidence type="ECO:0000256" key="6">
    <source>
        <dbReference type="ARBA" id="ARBA00023136"/>
    </source>
</evidence>
<dbReference type="InterPro" id="IPR050360">
    <property type="entry name" value="MFS_Sugar_Transporters"/>
</dbReference>
<dbReference type="EMBL" id="KN847344">
    <property type="protein sequence ID" value="KIW37493.1"/>
    <property type="molecule type" value="Genomic_DNA"/>
</dbReference>
<dbReference type="RefSeq" id="XP_016257709.1">
    <property type="nucleotide sequence ID" value="XM_016412089.1"/>
</dbReference>
<dbReference type="NCBIfam" id="TIGR00879">
    <property type="entry name" value="SP"/>
    <property type="match status" value="1"/>
</dbReference>
<evidence type="ECO:0000256" key="8">
    <source>
        <dbReference type="SAM" id="Phobius"/>
    </source>
</evidence>
<keyword evidence="11" id="KW-1185">Reference proteome</keyword>
<evidence type="ECO:0000256" key="2">
    <source>
        <dbReference type="ARBA" id="ARBA00010992"/>
    </source>
</evidence>
<dbReference type="Gene3D" id="1.20.1250.20">
    <property type="entry name" value="MFS general substrate transporter like domains"/>
    <property type="match status" value="1"/>
</dbReference>
<evidence type="ECO:0000256" key="5">
    <source>
        <dbReference type="ARBA" id="ARBA00022989"/>
    </source>
</evidence>
<comment type="similarity">
    <text evidence="2 7">Belongs to the major facilitator superfamily. Sugar transporter (TC 2.A.1.1) family.</text>
</comment>
<dbReference type="FunFam" id="1.20.1250.20:FF:000149">
    <property type="entry name" value="MFS transporter, SP family, general alpha glucoside:H+ symporter"/>
    <property type="match status" value="1"/>
</dbReference>
<evidence type="ECO:0000256" key="3">
    <source>
        <dbReference type="ARBA" id="ARBA00022448"/>
    </source>
</evidence>
<feature type="transmembrane region" description="Helical" evidence="8">
    <location>
        <begin position="244"/>
        <end position="265"/>
    </location>
</feature>
<gene>
    <name evidence="10" type="ORF">PV06_10532</name>
</gene>
<feature type="transmembrane region" description="Helical" evidence="8">
    <location>
        <begin position="113"/>
        <end position="135"/>
    </location>
</feature>
<feature type="transmembrane region" description="Helical" evidence="8">
    <location>
        <begin position="391"/>
        <end position="412"/>
    </location>
</feature>
<dbReference type="OrthoDB" id="6612291at2759"/>
<evidence type="ECO:0000256" key="4">
    <source>
        <dbReference type="ARBA" id="ARBA00022692"/>
    </source>
</evidence>
<feature type="transmembrane region" description="Helical" evidence="8">
    <location>
        <begin position="328"/>
        <end position="346"/>
    </location>
</feature>
<feature type="transmembrane region" description="Helical" evidence="8">
    <location>
        <begin position="147"/>
        <end position="165"/>
    </location>
</feature>
<evidence type="ECO:0000313" key="10">
    <source>
        <dbReference type="EMBL" id="KIW37493.1"/>
    </source>
</evidence>
<dbReference type="PROSITE" id="PS50850">
    <property type="entry name" value="MFS"/>
    <property type="match status" value="1"/>
</dbReference>
<organism evidence="10 11">
    <name type="scientific">Exophiala oligosperma</name>
    <dbReference type="NCBI Taxonomy" id="215243"/>
    <lineage>
        <taxon>Eukaryota</taxon>
        <taxon>Fungi</taxon>
        <taxon>Dikarya</taxon>
        <taxon>Ascomycota</taxon>
        <taxon>Pezizomycotina</taxon>
        <taxon>Eurotiomycetes</taxon>
        <taxon>Chaetothyriomycetidae</taxon>
        <taxon>Chaetothyriales</taxon>
        <taxon>Herpotrichiellaceae</taxon>
        <taxon>Exophiala</taxon>
    </lineage>
</organism>
<feature type="transmembrane region" description="Helical" evidence="8">
    <location>
        <begin position="366"/>
        <end position="384"/>
    </location>
</feature>
<keyword evidence="6 8" id="KW-0472">Membrane</keyword>
<feature type="transmembrane region" description="Helical" evidence="8">
    <location>
        <begin position="424"/>
        <end position="445"/>
    </location>
</feature>
<proteinExistence type="inferred from homology"/>
<name>A0A0D2D2G3_9EURO</name>
<keyword evidence="5 8" id="KW-1133">Transmembrane helix</keyword>
<dbReference type="GO" id="GO:0016020">
    <property type="term" value="C:membrane"/>
    <property type="evidence" value="ECO:0007669"/>
    <property type="project" value="UniProtKB-SubCell"/>
</dbReference>
<evidence type="ECO:0000256" key="1">
    <source>
        <dbReference type="ARBA" id="ARBA00004141"/>
    </source>
</evidence>
<accession>A0A0D2D2G3</accession>
<feature type="transmembrane region" description="Helical" evidence="8">
    <location>
        <begin position="487"/>
        <end position="508"/>
    </location>
</feature>